<dbReference type="AlphaFoldDB" id="A0A1Y1YW06"/>
<proteinExistence type="predicted"/>
<dbReference type="OrthoDB" id="1924287at2759"/>
<reference evidence="1 2" key="1">
    <citation type="submission" date="2016-07" db="EMBL/GenBank/DDBJ databases">
        <title>Pervasive Adenine N6-methylation of Active Genes in Fungi.</title>
        <authorList>
            <consortium name="DOE Joint Genome Institute"/>
            <person name="Mondo S.J."/>
            <person name="Dannebaum R.O."/>
            <person name="Kuo R.C."/>
            <person name="Labutti K."/>
            <person name="Haridas S."/>
            <person name="Kuo A."/>
            <person name="Salamov A."/>
            <person name="Ahrendt S.R."/>
            <person name="Lipzen A."/>
            <person name="Sullivan W."/>
            <person name="Andreopoulos W.B."/>
            <person name="Clum A."/>
            <person name="Lindquist E."/>
            <person name="Daum C."/>
            <person name="Ramamoorthy G.K."/>
            <person name="Gryganskyi A."/>
            <person name="Culley D."/>
            <person name="Magnuson J.K."/>
            <person name="James T.Y."/>
            <person name="O'Malley M.A."/>
            <person name="Stajich J.E."/>
            <person name="Spatafora J.W."/>
            <person name="Visel A."/>
            <person name="Grigoriev I.V."/>
        </authorList>
    </citation>
    <scope>NUCLEOTIDE SEQUENCE [LARGE SCALE GENOMIC DNA]</scope>
    <source>
        <strain evidence="1 2">CBS 931.73</strain>
    </source>
</reference>
<dbReference type="STRING" id="1314790.A0A1Y1YW06"/>
<dbReference type="PANTHER" id="PTHR13318:SF95">
    <property type="entry name" value="F-BOX PROTEIN YLR352W"/>
    <property type="match status" value="1"/>
</dbReference>
<evidence type="ECO:0000313" key="2">
    <source>
        <dbReference type="Proteomes" id="UP000193498"/>
    </source>
</evidence>
<dbReference type="SMART" id="SM00367">
    <property type="entry name" value="LRR_CC"/>
    <property type="match status" value="4"/>
</dbReference>
<comment type="caution">
    <text evidence="1">The sequence shown here is derived from an EMBL/GenBank/DDBJ whole genome shotgun (WGS) entry which is preliminary data.</text>
</comment>
<protein>
    <submittedName>
        <fullName evidence="1">RNI-like protein</fullName>
    </submittedName>
</protein>
<dbReference type="GO" id="GO:0019005">
    <property type="term" value="C:SCF ubiquitin ligase complex"/>
    <property type="evidence" value="ECO:0007669"/>
    <property type="project" value="TreeGrafter"/>
</dbReference>
<dbReference type="InParanoid" id="A0A1Y1YW06"/>
<dbReference type="GO" id="GO:0031146">
    <property type="term" value="P:SCF-dependent proteasomal ubiquitin-dependent protein catabolic process"/>
    <property type="evidence" value="ECO:0007669"/>
    <property type="project" value="TreeGrafter"/>
</dbReference>
<organism evidence="1 2">
    <name type="scientific">Basidiobolus meristosporus CBS 931.73</name>
    <dbReference type="NCBI Taxonomy" id="1314790"/>
    <lineage>
        <taxon>Eukaryota</taxon>
        <taxon>Fungi</taxon>
        <taxon>Fungi incertae sedis</taxon>
        <taxon>Zoopagomycota</taxon>
        <taxon>Entomophthoromycotina</taxon>
        <taxon>Basidiobolomycetes</taxon>
        <taxon>Basidiobolales</taxon>
        <taxon>Basidiobolaceae</taxon>
        <taxon>Basidiobolus</taxon>
    </lineage>
</organism>
<dbReference type="Proteomes" id="UP000193498">
    <property type="component" value="Unassembled WGS sequence"/>
</dbReference>
<keyword evidence="2" id="KW-1185">Reference proteome</keyword>
<name>A0A1Y1YW06_9FUNG</name>
<gene>
    <name evidence="1" type="ORF">K493DRAFT_87925</name>
</gene>
<sequence>MPLLSLKQLQVGGLELTSELLRALLQLTPNLTRLELFTTTPPVGLVQMLVDSCSRLEHLHLEFEYADDDALWDLCDEAARDMVNHLKYFALVYHQTLRNTPEDRMEILWRSLKSVETLRLWQIELNDAMLYSLSEALPKKLTALDLYSVSVAEPCSIGAWVEFFVTCGEQITSLSISHSQLPARLGQVIAKYCNHLEELVVRSCRFEDESVVAIVQRCGPTLKKLQLYDTYITELSIRAICGYCSELEELALFSTEHQLQQFEDSSLVSYIVAHGHLLRSLCIRGWKTTNIVLTSLANYARVLQELDFENDAGLEDATLRQVMKSCKLRQLNITTRHDCGGLTAEMIELVDKYYVFTKRIQNPLSLDMETIYGILYGSP</sequence>
<evidence type="ECO:0000313" key="1">
    <source>
        <dbReference type="EMBL" id="ORY02024.1"/>
    </source>
</evidence>
<dbReference type="InterPro" id="IPR006553">
    <property type="entry name" value="Leu-rich_rpt_Cys-con_subtyp"/>
</dbReference>
<dbReference type="InterPro" id="IPR032675">
    <property type="entry name" value="LRR_dom_sf"/>
</dbReference>
<dbReference type="PANTHER" id="PTHR13318">
    <property type="entry name" value="PARTNER OF PAIRED, ISOFORM B-RELATED"/>
    <property type="match status" value="1"/>
</dbReference>
<dbReference type="EMBL" id="MCFE01000062">
    <property type="protein sequence ID" value="ORY02024.1"/>
    <property type="molecule type" value="Genomic_DNA"/>
</dbReference>
<dbReference type="Gene3D" id="3.80.10.10">
    <property type="entry name" value="Ribonuclease Inhibitor"/>
    <property type="match status" value="2"/>
</dbReference>
<accession>A0A1Y1YW06</accession>
<dbReference type="SUPFAM" id="SSF52047">
    <property type="entry name" value="RNI-like"/>
    <property type="match status" value="1"/>
</dbReference>